<gene>
    <name evidence="2" type="ORF">C1645_739201</name>
</gene>
<dbReference type="OrthoDB" id="2305077at2759"/>
<protein>
    <submittedName>
        <fullName evidence="2">Uncharacterized protein</fullName>
    </submittedName>
</protein>
<accession>A0A397SXH7</accession>
<proteinExistence type="predicted"/>
<feature type="chain" id="PRO_5017241803" evidence="1">
    <location>
        <begin position="21"/>
        <end position="283"/>
    </location>
</feature>
<feature type="signal peptide" evidence="1">
    <location>
        <begin position="1"/>
        <end position="20"/>
    </location>
</feature>
<dbReference type="Proteomes" id="UP000265703">
    <property type="component" value="Unassembled WGS sequence"/>
</dbReference>
<keyword evidence="1" id="KW-0732">Signal</keyword>
<comment type="caution">
    <text evidence="2">The sequence shown here is derived from an EMBL/GenBank/DDBJ whole genome shotgun (WGS) entry which is preliminary data.</text>
</comment>
<evidence type="ECO:0000313" key="3">
    <source>
        <dbReference type="Proteomes" id="UP000265703"/>
    </source>
</evidence>
<dbReference type="AlphaFoldDB" id="A0A397SXH7"/>
<organism evidence="2 3">
    <name type="scientific">Glomus cerebriforme</name>
    <dbReference type="NCBI Taxonomy" id="658196"/>
    <lineage>
        <taxon>Eukaryota</taxon>
        <taxon>Fungi</taxon>
        <taxon>Fungi incertae sedis</taxon>
        <taxon>Mucoromycota</taxon>
        <taxon>Glomeromycotina</taxon>
        <taxon>Glomeromycetes</taxon>
        <taxon>Glomerales</taxon>
        <taxon>Glomeraceae</taxon>
        <taxon>Glomus</taxon>
    </lineage>
</organism>
<evidence type="ECO:0000313" key="2">
    <source>
        <dbReference type="EMBL" id="RIA88695.1"/>
    </source>
</evidence>
<keyword evidence="3" id="KW-1185">Reference proteome</keyword>
<dbReference type="EMBL" id="QKYT01000252">
    <property type="protein sequence ID" value="RIA88695.1"/>
    <property type="molecule type" value="Genomic_DNA"/>
</dbReference>
<name>A0A397SXH7_9GLOM</name>
<sequence length="283" mass="32639">MKFIILFLVLLSLLVTIINADGEELKCEDIFKVSACNECQTELWNIWKNPPPCGFSIRFIRNIITNYIDASKQTHLVPYNITPYNEAVKESCDAGFSCSYQEAESLMKEVENKCPKELTTHVDWSANPTTLDSTVTGAYGTVLFLYFGIPDHDAVCVKSSNGELCGIEIAKPLVDWIKQKIPEGKFQISFDHKFVYKEDGTRFEIPREFFACGECANKMRKFYEDWPVQHPFPEYLVKNIFGSWEEVEKFYTCPKDNGRMKLKRTFRRSTGFPHMMNANGFVF</sequence>
<reference evidence="2 3" key="1">
    <citation type="submission" date="2018-06" db="EMBL/GenBank/DDBJ databases">
        <title>Comparative genomics reveals the genomic features of Rhizophagus irregularis, R. cerebriforme, R. diaphanum and Gigaspora rosea, and their symbiotic lifestyle signature.</title>
        <authorList>
            <person name="Morin E."/>
            <person name="San Clemente H."/>
            <person name="Chen E.C.H."/>
            <person name="De La Providencia I."/>
            <person name="Hainaut M."/>
            <person name="Kuo A."/>
            <person name="Kohler A."/>
            <person name="Murat C."/>
            <person name="Tang N."/>
            <person name="Roy S."/>
            <person name="Loubradou J."/>
            <person name="Henrissat B."/>
            <person name="Grigoriev I.V."/>
            <person name="Corradi N."/>
            <person name="Roux C."/>
            <person name="Martin F.M."/>
        </authorList>
    </citation>
    <scope>NUCLEOTIDE SEQUENCE [LARGE SCALE GENOMIC DNA]</scope>
    <source>
        <strain evidence="2 3">DAOM 227022</strain>
    </source>
</reference>
<evidence type="ECO:0000256" key="1">
    <source>
        <dbReference type="SAM" id="SignalP"/>
    </source>
</evidence>